<dbReference type="InterPro" id="IPR003660">
    <property type="entry name" value="HAMP_dom"/>
</dbReference>
<comment type="subcellular location">
    <subcellularLocation>
        <location evidence="1">Cell inner membrane</location>
        <topology evidence="1">Multi-pass membrane protein</topology>
    </subcellularLocation>
</comment>
<evidence type="ECO:0000259" key="12">
    <source>
        <dbReference type="PROSITE" id="PS50111"/>
    </source>
</evidence>
<dbReference type="PANTHER" id="PTHR43531">
    <property type="entry name" value="PROTEIN ICFG"/>
    <property type="match status" value="1"/>
</dbReference>
<reference evidence="15 16" key="1">
    <citation type="submission" date="2019-09" db="EMBL/GenBank/DDBJ databases">
        <title>Hydrogenophaga aromatica sp. nov., isolated from a para-xylene-degrading enrichment culture.</title>
        <authorList>
            <person name="Tancsics A."/>
            <person name="Banerjee S."/>
        </authorList>
    </citation>
    <scope>NUCLEOTIDE SEQUENCE [LARGE SCALE GENOMIC DNA]</scope>
    <source>
        <strain evidence="15 16">D2P1</strain>
    </source>
</reference>
<evidence type="ECO:0000259" key="13">
    <source>
        <dbReference type="PROSITE" id="PS50112"/>
    </source>
</evidence>
<evidence type="ECO:0000256" key="5">
    <source>
        <dbReference type="ARBA" id="ARBA00022519"/>
    </source>
</evidence>
<sequence length="514" mass="55299">MRNNEPVTQREFVLEADATLMSTTDLQGNITYVNEAFVQVSGFSREELLGQPHNLVRHPDMPREAFADMWNTLRQGRAWSALVKNRRKNGDHYWVRANATPVYRGGQLVGYMSVRTTPLRAEVEAAESLYRRFREGRAQGLRFCQGLVMRGGGLAWMSWGRRMPLAWRLRLALMVVFVAGCAGWLVTGASWPVALGGIGIQLGLLLLMMGRLQVQVVRPLALVLGEAEHVASGQTPSPDELGRVDEIGRLQRALHQAGLNLKALLDDVQVRASQVADASSEIATGNDDLSARTEQAAANLQKTAASMEQFSTSIQQNAESAVRAARQASLASTATQRGGEAVRQVVSTMQNINQSSQRMTDIIGVIDGLAFQTNILALNAAVEAARAGEQGRGFAVVAGEVRSLAQRSATAAHEIRELIAQGRSGAEAGVALVNSAGQMIGDSQRQVVDVATLIDGIGTVTTEQAGAVSQVSESVNLLDQMTQQNAAMVEQIAAAARGLQHEATRLREAIGVFS</sequence>
<dbReference type="NCBIfam" id="TIGR00229">
    <property type="entry name" value="sensory_box"/>
    <property type="match status" value="1"/>
</dbReference>
<dbReference type="SMART" id="SM00091">
    <property type="entry name" value="PAS"/>
    <property type="match status" value="1"/>
</dbReference>
<evidence type="ECO:0000256" key="8">
    <source>
        <dbReference type="ARBA" id="ARBA00023136"/>
    </source>
</evidence>
<dbReference type="CDD" id="cd11386">
    <property type="entry name" value="MCP_signal"/>
    <property type="match status" value="1"/>
</dbReference>
<dbReference type="Pfam" id="PF00672">
    <property type="entry name" value="HAMP"/>
    <property type="match status" value="1"/>
</dbReference>
<keyword evidence="16" id="KW-1185">Reference proteome</keyword>
<dbReference type="PANTHER" id="PTHR43531:SF7">
    <property type="entry name" value="AEROTAXIS RECEPTOR"/>
    <property type="match status" value="1"/>
</dbReference>
<keyword evidence="10" id="KW-0807">Transducer</keyword>
<dbReference type="SUPFAM" id="SSF55785">
    <property type="entry name" value="PYP-like sensor domain (PAS domain)"/>
    <property type="match status" value="1"/>
</dbReference>
<dbReference type="SUPFAM" id="SSF58104">
    <property type="entry name" value="Methyl-accepting chemotaxis protein (MCP) signaling domain"/>
    <property type="match status" value="1"/>
</dbReference>
<dbReference type="InterPro" id="IPR051310">
    <property type="entry name" value="MCP_chemotaxis"/>
</dbReference>
<feature type="transmembrane region" description="Helical" evidence="11">
    <location>
        <begin position="167"/>
        <end position="185"/>
    </location>
</feature>
<feature type="domain" description="Methyl-accepting transducer" evidence="12">
    <location>
        <begin position="271"/>
        <end position="500"/>
    </location>
</feature>
<dbReference type="EMBL" id="VYGV01000006">
    <property type="protein sequence ID" value="NWF45337.1"/>
    <property type="molecule type" value="Genomic_DNA"/>
</dbReference>
<gene>
    <name evidence="15" type="ORF">F3K02_08765</name>
</gene>
<dbReference type="CDD" id="cd00130">
    <property type="entry name" value="PAS"/>
    <property type="match status" value="1"/>
</dbReference>
<evidence type="ECO:0000313" key="16">
    <source>
        <dbReference type="Proteomes" id="UP000545507"/>
    </source>
</evidence>
<evidence type="ECO:0000256" key="4">
    <source>
        <dbReference type="ARBA" id="ARBA00022500"/>
    </source>
</evidence>
<organism evidence="15 16">
    <name type="scientific">Hydrogenophaga aromaticivorans</name>
    <dbReference type="NCBI Taxonomy" id="2610898"/>
    <lineage>
        <taxon>Bacteria</taxon>
        <taxon>Pseudomonadati</taxon>
        <taxon>Pseudomonadota</taxon>
        <taxon>Betaproteobacteria</taxon>
        <taxon>Burkholderiales</taxon>
        <taxon>Comamonadaceae</taxon>
        <taxon>Hydrogenophaga</taxon>
    </lineage>
</organism>
<comment type="caution">
    <text evidence="15">The sequence shown here is derived from an EMBL/GenBank/DDBJ whole genome shotgun (WGS) entry which is preliminary data.</text>
</comment>
<dbReference type="Gene3D" id="3.30.450.20">
    <property type="entry name" value="PAS domain"/>
    <property type="match status" value="1"/>
</dbReference>
<evidence type="ECO:0000256" key="2">
    <source>
        <dbReference type="ARBA" id="ARBA00022475"/>
    </source>
</evidence>
<dbReference type="AlphaFoldDB" id="A0A7Y8GV08"/>
<evidence type="ECO:0000313" key="15">
    <source>
        <dbReference type="EMBL" id="NWF45337.1"/>
    </source>
</evidence>
<evidence type="ECO:0000256" key="3">
    <source>
        <dbReference type="ARBA" id="ARBA00022481"/>
    </source>
</evidence>
<keyword evidence="8 11" id="KW-0472">Membrane</keyword>
<dbReference type="FunFam" id="3.30.450.20:FF:000046">
    <property type="entry name" value="Aerotaxis sensor receptor"/>
    <property type="match status" value="1"/>
</dbReference>
<dbReference type="InterPro" id="IPR035965">
    <property type="entry name" value="PAS-like_dom_sf"/>
</dbReference>
<dbReference type="GO" id="GO:0007165">
    <property type="term" value="P:signal transduction"/>
    <property type="evidence" value="ECO:0007669"/>
    <property type="project" value="UniProtKB-KW"/>
</dbReference>
<dbReference type="PROSITE" id="PS50112">
    <property type="entry name" value="PAS"/>
    <property type="match status" value="1"/>
</dbReference>
<dbReference type="InterPro" id="IPR000014">
    <property type="entry name" value="PAS"/>
</dbReference>
<keyword evidence="2" id="KW-1003">Cell membrane</keyword>
<keyword evidence="5" id="KW-0997">Cell inner membrane</keyword>
<accession>A0A7Y8GV08</accession>
<dbReference type="SMART" id="SM00283">
    <property type="entry name" value="MA"/>
    <property type="match status" value="1"/>
</dbReference>
<dbReference type="PROSITE" id="PS50885">
    <property type="entry name" value="HAMP"/>
    <property type="match status" value="1"/>
</dbReference>
<evidence type="ECO:0000256" key="9">
    <source>
        <dbReference type="ARBA" id="ARBA00029447"/>
    </source>
</evidence>
<dbReference type="InterPro" id="IPR013655">
    <property type="entry name" value="PAS_fold_3"/>
</dbReference>
<comment type="similarity">
    <text evidence="9">Belongs to the methyl-accepting chemotaxis (MCP) protein family.</text>
</comment>
<dbReference type="Pfam" id="PF00015">
    <property type="entry name" value="MCPsignal"/>
    <property type="match status" value="1"/>
</dbReference>
<evidence type="ECO:0000256" key="7">
    <source>
        <dbReference type="ARBA" id="ARBA00022989"/>
    </source>
</evidence>
<dbReference type="Pfam" id="PF08447">
    <property type="entry name" value="PAS_3"/>
    <property type="match status" value="1"/>
</dbReference>
<evidence type="ECO:0000256" key="11">
    <source>
        <dbReference type="SAM" id="Phobius"/>
    </source>
</evidence>
<dbReference type="InterPro" id="IPR004089">
    <property type="entry name" value="MCPsignal_dom"/>
</dbReference>
<dbReference type="FunFam" id="1.10.287.950:FF:000001">
    <property type="entry name" value="Methyl-accepting chemotaxis sensory transducer"/>
    <property type="match status" value="1"/>
</dbReference>
<dbReference type="GO" id="GO:0005886">
    <property type="term" value="C:plasma membrane"/>
    <property type="evidence" value="ECO:0007669"/>
    <property type="project" value="UniProtKB-SubCell"/>
</dbReference>
<evidence type="ECO:0000256" key="6">
    <source>
        <dbReference type="ARBA" id="ARBA00022692"/>
    </source>
</evidence>
<keyword evidence="4" id="KW-0145">Chemotaxis</keyword>
<evidence type="ECO:0000256" key="1">
    <source>
        <dbReference type="ARBA" id="ARBA00004429"/>
    </source>
</evidence>
<evidence type="ECO:0000256" key="10">
    <source>
        <dbReference type="PROSITE-ProRule" id="PRU00284"/>
    </source>
</evidence>
<feature type="domain" description="HAMP" evidence="14">
    <location>
        <begin position="214"/>
        <end position="266"/>
    </location>
</feature>
<keyword evidence="3" id="KW-0488">Methylation</keyword>
<feature type="domain" description="PAS" evidence="13">
    <location>
        <begin position="13"/>
        <end position="60"/>
    </location>
</feature>
<proteinExistence type="inferred from homology"/>
<keyword evidence="7 11" id="KW-1133">Transmembrane helix</keyword>
<dbReference type="GO" id="GO:0052131">
    <property type="term" value="P:positive aerotaxis"/>
    <property type="evidence" value="ECO:0007669"/>
    <property type="project" value="UniProtKB-ARBA"/>
</dbReference>
<keyword evidence="6 11" id="KW-0812">Transmembrane</keyword>
<dbReference type="Gene3D" id="1.10.287.950">
    <property type="entry name" value="Methyl-accepting chemotaxis protein"/>
    <property type="match status" value="1"/>
</dbReference>
<dbReference type="Proteomes" id="UP000545507">
    <property type="component" value="Unassembled WGS sequence"/>
</dbReference>
<dbReference type="GO" id="GO:0004888">
    <property type="term" value="F:transmembrane signaling receptor activity"/>
    <property type="evidence" value="ECO:0007669"/>
    <property type="project" value="TreeGrafter"/>
</dbReference>
<dbReference type="PROSITE" id="PS50111">
    <property type="entry name" value="CHEMOTAXIS_TRANSDUC_2"/>
    <property type="match status" value="1"/>
</dbReference>
<protein>
    <submittedName>
        <fullName evidence="15">PAS domain S-box protein</fullName>
    </submittedName>
</protein>
<name>A0A7Y8GV08_9BURK</name>
<evidence type="ECO:0000259" key="14">
    <source>
        <dbReference type="PROSITE" id="PS50885"/>
    </source>
</evidence>